<dbReference type="GO" id="GO:0008893">
    <property type="term" value="F:guanosine-3',5'-bis(diphosphate) 3'-diphosphatase activity"/>
    <property type="evidence" value="ECO:0007669"/>
    <property type="project" value="TreeGrafter"/>
</dbReference>
<protein>
    <submittedName>
        <fullName evidence="1">Bifunctional (P)ppGpp synthetase/guanosine-3',5'-bis(Diphosphate) 3'-pyrophosphohydrolase</fullName>
    </submittedName>
</protein>
<name>G2EGK4_9FLAO</name>
<accession>G2EGK4</accession>
<sequence length="261" mass="30557">MKRNNTEQTMNDLKKYNYYTHFLDAQEFAIRVLANGSISENVSSIEVYKNKKWRNDDRILRSFMNLNITGWITDDDQIDMAIVKEHIISGMTCRTIKARNIAFEKHKNQRYGIYPYEVHLTNVVSVLLHFGFNFKDDELIVSAWLHDILEDTDFNKTLLSSYFGENIRGIIEAVSNHNDGAKTKLENKRITFIKISGNEKAIIVKLADRIANVEFSLLHGNIEKLNNYKEEQFLLDELILPKIKTDKVIYMYNYLKNMFAL</sequence>
<evidence type="ECO:0000313" key="2">
    <source>
        <dbReference type="Proteomes" id="UP000003730"/>
    </source>
</evidence>
<dbReference type="InterPro" id="IPR052194">
    <property type="entry name" value="MESH1"/>
</dbReference>
<dbReference type="Gene3D" id="1.10.3210.10">
    <property type="entry name" value="Hypothetical protein af1432"/>
    <property type="match status" value="1"/>
</dbReference>
<keyword evidence="2" id="KW-1185">Reference proteome</keyword>
<evidence type="ECO:0000313" key="1">
    <source>
        <dbReference type="EMBL" id="EGV42432.1"/>
    </source>
</evidence>
<dbReference type="Proteomes" id="UP000003730">
    <property type="component" value="Unassembled WGS sequence"/>
</dbReference>
<gene>
    <name evidence="1" type="ORF">BZARG_3111</name>
</gene>
<dbReference type="eggNOG" id="COG0317">
    <property type="taxonomic scope" value="Bacteria"/>
</dbReference>
<dbReference type="EMBL" id="AFXZ01000059">
    <property type="protein sequence ID" value="EGV42432.1"/>
    <property type="molecule type" value="Genomic_DNA"/>
</dbReference>
<comment type="caution">
    <text evidence="1">The sequence shown here is derived from an EMBL/GenBank/DDBJ whole genome shotgun (WGS) entry which is preliminary data.</text>
</comment>
<dbReference type="AlphaFoldDB" id="G2EGK4"/>
<proteinExistence type="predicted"/>
<keyword evidence="1" id="KW-0378">Hydrolase</keyword>
<dbReference type="SUPFAM" id="SSF109604">
    <property type="entry name" value="HD-domain/PDEase-like"/>
    <property type="match status" value="1"/>
</dbReference>
<dbReference type="PANTHER" id="PTHR46246:SF1">
    <property type="entry name" value="GUANOSINE-3',5'-BIS(DIPHOSPHATE) 3'-PYROPHOSPHOHYDROLASE MESH1"/>
    <property type="match status" value="1"/>
</dbReference>
<organism evidence="1 2">
    <name type="scientific">Bizionia argentinensis JUB59</name>
    <dbReference type="NCBI Taxonomy" id="1046627"/>
    <lineage>
        <taxon>Bacteria</taxon>
        <taxon>Pseudomonadati</taxon>
        <taxon>Bacteroidota</taxon>
        <taxon>Flavobacteriia</taxon>
        <taxon>Flavobacteriales</taxon>
        <taxon>Flavobacteriaceae</taxon>
        <taxon>Bizionia</taxon>
    </lineage>
</organism>
<reference evidence="1 2" key="1">
    <citation type="journal article" date="2008" name="Int. J. Syst. Evol. Microbiol.">
        <title>Bizionia argentinensis sp. nov., isolated from surface marine water in Antarctica.</title>
        <authorList>
            <person name="Bercovich A."/>
            <person name="Vazquez S.C."/>
            <person name="Yankilevich P."/>
            <person name="Coria S.H."/>
            <person name="Foti M."/>
            <person name="Hernandez E."/>
            <person name="Vidal A."/>
            <person name="Ruberto L."/>
            <person name="Melo C."/>
            <person name="Marenssi S."/>
            <person name="Criscuolo M."/>
            <person name="Memoli M."/>
            <person name="Arguelles M."/>
            <person name="Mac Cormack W.P."/>
        </authorList>
    </citation>
    <scope>NUCLEOTIDE SEQUENCE [LARGE SCALE GENOMIC DNA]</scope>
    <source>
        <strain evidence="1 2">JUB59</strain>
    </source>
</reference>
<dbReference type="OrthoDB" id="9802385at2"/>
<dbReference type="RefSeq" id="WP_008639182.1">
    <property type="nucleotide sequence ID" value="NZ_AFXZ01000059.1"/>
</dbReference>
<dbReference type="PANTHER" id="PTHR46246">
    <property type="entry name" value="GUANOSINE-3',5'-BIS(DIPHOSPHATE) 3'-PYROPHOSPHOHYDROLASE MESH1"/>
    <property type="match status" value="1"/>
</dbReference>
<dbReference type="STRING" id="1046627.BZARG_3111"/>
<dbReference type="PATRIC" id="fig|1046627.3.peg.2635"/>